<comment type="caution">
    <text evidence="2">The sequence shown here is derived from an EMBL/GenBank/DDBJ whole genome shotgun (WGS) entry which is preliminary data.</text>
</comment>
<accession>A0ABW3XKN1</accession>
<dbReference type="InterPro" id="IPR057383">
    <property type="entry name" value="Tad3"/>
</dbReference>
<gene>
    <name evidence="2" type="ORF">ACFQ5X_28110</name>
</gene>
<name>A0ABW3XKN1_9ACTN</name>
<dbReference type="RefSeq" id="WP_381329039.1">
    <property type="nucleotide sequence ID" value="NZ_JBHTMM010000041.1"/>
</dbReference>
<proteinExistence type="predicted"/>
<keyword evidence="3" id="KW-1185">Reference proteome</keyword>
<dbReference type="EMBL" id="JBHTMM010000041">
    <property type="protein sequence ID" value="MFD1309710.1"/>
    <property type="molecule type" value="Genomic_DNA"/>
</dbReference>
<evidence type="ECO:0000256" key="1">
    <source>
        <dbReference type="SAM" id="MobiDB-lite"/>
    </source>
</evidence>
<evidence type="ECO:0000313" key="3">
    <source>
        <dbReference type="Proteomes" id="UP001597058"/>
    </source>
</evidence>
<organism evidence="2 3">
    <name type="scientific">Streptomyces kaempferi</name>
    <dbReference type="NCBI Taxonomy" id="333725"/>
    <lineage>
        <taxon>Bacteria</taxon>
        <taxon>Bacillati</taxon>
        <taxon>Actinomycetota</taxon>
        <taxon>Actinomycetes</taxon>
        <taxon>Kitasatosporales</taxon>
        <taxon>Streptomycetaceae</taxon>
        <taxon>Streptomyces</taxon>
    </lineage>
</organism>
<feature type="region of interest" description="Disordered" evidence="1">
    <location>
        <begin position="75"/>
        <end position="120"/>
    </location>
</feature>
<evidence type="ECO:0000313" key="2">
    <source>
        <dbReference type="EMBL" id="MFD1309710.1"/>
    </source>
</evidence>
<sequence>MSNLVDHARRELALIGEDEWLTEGLSKVIAAFADMGHSGFSAAHSVAVLEKLLRYEPLSPLTDDPAEWIDRAQEMGGEPFWQSTRDPRAMSRDGGKTYTLVDEEPSASGGQPVHRSEPKP</sequence>
<reference evidence="3" key="1">
    <citation type="journal article" date="2019" name="Int. J. Syst. Evol. Microbiol.">
        <title>The Global Catalogue of Microorganisms (GCM) 10K type strain sequencing project: providing services to taxonomists for standard genome sequencing and annotation.</title>
        <authorList>
            <consortium name="The Broad Institute Genomics Platform"/>
            <consortium name="The Broad Institute Genome Sequencing Center for Infectious Disease"/>
            <person name="Wu L."/>
            <person name="Ma J."/>
        </authorList>
    </citation>
    <scope>NUCLEOTIDE SEQUENCE [LARGE SCALE GENOMIC DNA]</scope>
    <source>
        <strain evidence="3">CGMCC 4.7020</strain>
    </source>
</reference>
<dbReference type="Proteomes" id="UP001597058">
    <property type="component" value="Unassembled WGS sequence"/>
</dbReference>
<protein>
    <submittedName>
        <fullName evidence="2">Uncharacterized protein</fullName>
    </submittedName>
</protein>
<feature type="compositionally biased region" description="Basic and acidic residues" evidence="1">
    <location>
        <begin position="85"/>
        <end position="95"/>
    </location>
</feature>
<dbReference type="Pfam" id="PF25185">
    <property type="entry name" value="Tad3"/>
    <property type="match status" value="1"/>
</dbReference>